<dbReference type="GO" id="GO:0020037">
    <property type="term" value="F:heme binding"/>
    <property type="evidence" value="ECO:0007669"/>
    <property type="project" value="InterPro"/>
</dbReference>
<dbReference type="InterPro" id="IPR045062">
    <property type="entry name" value="Cyt_c_biogenesis_CcsA/CcmC"/>
</dbReference>
<keyword evidence="9" id="KW-1185">Reference proteome</keyword>
<evidence type="ECO:0000259" key="7">
    <source>
        <dbReference type="Pfam" id="PF01578"/>
    </source>
</evidence>
<keyword evidence="4 6" id="KW-1133">Transmembrane helix</keyword>
<evidence type="ECO:0000256" key="3">
    <source>
        <dbReference type="ARBA" id="ARBA00022748"/>
    </source>
</evidence>
<name>A0A6N6RJ45_9FLAO</name>
<comment type="caution">
    <text evidence="8">The sequence shown here is derived from an EMBL/GenBank/DDBJ whole genome shotgun (WGS) entry which is preliminary data.</text>
</comment>
<evidence type="ECO:0000256" key="2">
    <source>
        <dbReference type="ARBA" id="ARBA00022692"/>
    </source>
</evidence>
<comment type="subcellular location">
    <subcellularLocation>
        <location evidence="1">Membrane</location>
        <topology evidence="1">Multi-pass membrane protein</topology>
    </subcellularLocation>
</comment>
<evidence type="ECO:0000313" key="9">
    <source>
        <dbReference type="Proteomes" id="UP000468650"/>
    </source>
</evidence>
<dbReference type="InterPro" id="IPR002541">
    <property type="entry name" value="Cyt_c_assembly"/>
</dbReference>
<accession>A0A6N6RJ45</accession>
<evidence type="ECO:0000256" key="5">
    <source>
        <dbReference type="ARBA" id="ARBA00023136"/>
    </source>
</evidence>
<proteinExistence type="predicted"/>
<feature type="domain" description="Cytochrome c assembly protein" evidence="7">
    <location>
        <begin position="35"/>
        <end position="153"/>
    </location>
</feature>
<dbReference type="PANTHER" id="PTHR30071:SF1">
    <property type="entry name" value="CYTOCHROME B_B6 PROTEIN-RELATED"/>
    <property type="match status" value="1"/>
</dbReference>
<keyword evidence="5 6" id="KW-0472">Membrane</keyword>
<dbReference type="GO" id="GO:0017004">
    <property type="term" value="P:cytochrome complex assembly"/>
    <property type="evidence" value="ECO:0007669"/>
    <property type="project" value="UniProtKB-KW"/>
</dbReference>
<gene>
    <name evidence="8" type="ORF">F8C67_13455</name>
</gene>
<evidence type="ECO:0000256" key="6">
    <source>
        <dbReference type="SAM" id="Phobius"/>
    </source>
</evidence>
<dbReference type="AlphaFoldDB" id="A0A6N6RJ45"/>
<organism evidence="8 9">
    <name type="scientific">Phaeocystidibacter luteus</name>
    <dbReference type="NCBI Taxonomy" id="911197"/>
    <lineage>
        <taxon>Bacteria</taxon>
        <taxon>Pseudomonadati</taxon>
        <taxon>Bacteroidota</taxon>
        <taxon>Flavobacteriia</taxon>
        <taxon>Flavobacteriales</taxon>
        <taxon>Phaeocystidibacteraceae</taxon>
        <taxon>Phaeocystidibacter</taxon>
    </lineage>
</organism>
<feature type="transmembrane region" description="Helical" evidence="6">
    <location>
        <begin position="143"/>
        <end position="162"/>
    </location>
</feature>
<dbReference type="Pfam" id="PF01578">
    <property type="entry name" value="Cytochrom_C_asm"/>
    <property type="match status" value="1"/>
</dbReference>
<keyword evidence="2 6" id="KW-0812">Transmembrane</keyword>
<dbReference type="Proteomes" id="UP000468650">
    <property type="component" value="Unassembled WGS sequence"/>
</dbReference>
<protein>
    <submittedName>
        <fullName evidence="8">ABC transporter permease</fullName>
    </submittedName>
</protein>
<evidence type="ECO:0000313" key="8">
    <source>
        <dbReference type="EMBL" id="KAB2805481.1"/>
    </source>
</evidence>
<evidence type="ECO:0000256" key="4">
    <source>
        <dbReference type="ARBA" id="ARBA00022989"/>
    </source>
</evidence>
<feature type="transmembrane region" description="Helical" evidence="6">
    <location>
        <begin position="77"/>
        <end position="99"/>
    </location>
</feature>
<feature type="transmembrane region" description="Helical" evidence="6">
    <location>
        <begin position="111"/>
        <end position="131"/>
    </location>
</feature>
<feature type="transmembrane region" description="Helical" evidence="6">
    <location>
        <begin position="44"/>
        <end position="65"/>
    </location>
</feature>
<evidence type="ECO:0000256" key="1">
    <source>
        <dbReference type="ARBA" id="ARBA00004141"/>
    </source>
</evidence>
<reference evidence="8 9" key="1">
    <citation type="submission" date="2019-09" db="EMBL/GenBank/DDBJ databases">
        <title>Genomes of family Cryomorphaceae.</title>
        <authorList>
            <person name="Bowman J.P."/>
        </authorList>
    </citation>
    <scope>NUCLEOTIDE SEQUENCE [LARGE SCALE GENOMIC DNA]</scope>
    <source>
        <strain evidence="8 9">LMG 25704</strain>
    </source>
</reference>
<dbReference type="PANTHER" id="PTHR30071">
    <property type="entry name" value="HEME EXPORTER PROTEIN C"/>
    <property type="match status" value="1"/>
</dbReference>
<sequence>MSKHWWKGLGIALIFYSLYAGLMNDVPRLPILNESIRNLYFHVSMWFTMIPLMLISVIFSVMHLSNSSAKSDMRATVFAETGLFFSILGLVTGMLWAKFTWGDYFPPDPKLNGTAITMLIYGAYFILRGSLKNPDQRGRISAIYNIFAFVLMIVFIGILPRLTQSLHPGNGGNPGFGTYDLDNNMRAVFYPAVIGWILFGVWIAQIRYRIGMLSQYNDSEDITNEILD</sequence>
<feature type="transmembrane region" description="Helical" evidence="6">
    <location>
        <begin position="187"/>
        <end position="204"/>
    </location>
</feature>
<dbReference type="OrthoDB" id="9814290at2"/>
<dbReference type="GO" id="GO:0005886">
    <property type="term" value="C:plasma membrane"/>
    <property type="evidence" value="ECO:0007669"/>
    <property type="project" value="TreeGrafter"/>
</dbReference>
<dbReference type="EMBL" id="WBVO01000014">
    <property type="protein sequence ID" value="KAB2805481.1"/>
    <property type="molecule type" value="Genomic_DNA"/>
</dbReference>
<keyword evidence="3" id="KW-0201">Cytochrome c-type biogenesis</keyword>